<evidence type="ECO:0000313" key="8">
    <source>
        <dbReference type="Proteomes" id="UP000012081"/>
    </source>
</evidence>
<dbReference type="EMBL" id="APBN01000003">
    <property type="protein sequence ID" value="EMT53071.1"/>
    <property type="molecule type" value="Genomic_DNA"/>
</dbReference>
<dbReference type="PATRIC" id="fig|1300222.3.peg.2031"/>
<reference evidence="7 8" key="1">
    <citation type="submission" date="2013-03" db="EMBL/GenBank/DDBJ databases">
        <title>Assembly of a new bacterial strain Brevibacillus borstelensis AK1.</title>
        <authorList>
            <person name="Rajan I."/>
            <person name="PoliReddy D."/>
            <person name="Sugumar T."/>
            <person name="Rathinam K."/>
            <person name="Alqarawi S."/>
            <person name="Khalil A.B."/>
            <person name="Sivakumar N."/>
        </authorList>
    </citation>
    <scope>NUCLEOTIDE SEQUENCE [LARGE SCALE GENOMIC DNA]</scope>
    <source>
        <strain evidence="7 8">AK1</strain>
    </source>
</reference>
<accession>M8E1C3</accession>
<dbReference type="InterPro" id="IPR000551">
    <property type="entry name" value="MerR-type_HTH_dom"/>
</dbReference>
<evidence type="ECO:0000256" key="3">
    <source>
        <dbReference type="ARBA" id="ARBA00023125"/>
    </source>
</evidence>
<evidence type="ECO:0000256" key="1">
    <source>
        <dbReference type="ARBA" id="ARBA00022491"/>
    </source>
</evidence>
<keyword evidence="2" id="KW-0805">Transcription regulation</keyword>
<keyword evidence="1" id="KW-0678">Repressor</keyword>
<evidence type="ECO:0000256" key="5">
    <source>
        <dbReference type="SAM" id="Coils"/>
    </source>
</evidence>
<dbReference type="GO" id="GO:0003677">
    <property type="term" value="F:DNA binding"/>
    <property type="evidence" value="ECO:0007669"/>
    <property type="project" value="UniProtKB-KW"/>
</dbReference>
<dbReference type="Pfam" id="PF00376">
    <property type="entry name" value="MerR"/>
    <property type="match status" value="1"/>
</dbReference>
<protein>
    <submittedName>
        <fullName evidence="7">Putative transcriptional regulator</fullName>
    </submittedName>
</protein>
<feature type="coiled-coil region" evidence="5">
    <location>
        <begin position="81"/>
        <end position="108"/>
    </location>
</feature>
<evidence type="ECO:0000256" key="2">
    <source>
        <dbReference type="ARBA" id="ARBA00023015"/>
    </source>
</evidence>
<proteinExistence type="predicted"/>
<evidence type="ECO:0000313" key="7">
    <source>
        <dbReference type="EMBL" id="EMT53071.1"/>
    </source>
</evidence>
<keyword evidence="5" id="KW-0175">Coiled coil</keyword>
<name>M8E1C3_9BACL</name>
<dbReference type="SUPFAM" id="SSF46955">
    <property type="entry name" value="Putative DNA-binding domain"/>
    <property type="match status" value="2"/>
</dbReference>
<dbReference type="SMART" id="SM00422">
    <property type="entry name" value="HTH_MERR"/>
    <property type="match status" value="2"/>
</dbReference>
<dbReference type="Proteomes" id="UP000012081">
    <property type="component" value="Unassembled WGS sequence"/>
</dbReference>
<sequence>MRPKKTAEKFKMSASTLRNYEAKGLIPPAERSSNGYRKYTIQHEMYLACIQAMAPAFGMEVTTEVLHSLQRGEWDNALWIVREKEVILYEEKKKVEQLKRELEEYSVTGQGFSTEERFSIHDVSLQTGVQKSAIRYWEKDGFFTAGRNPENNYRLYNEADLVKITFIQVLQSCVYSEDTVALKQSIKMLDQHNLEEVSKLADQVLTYLNKTIRSQMRAISHLYQLVEFLTPLSNFR</sequence>
<keyword evidence="3" id="KW-0238">DNA-binding</keyword>
<dbReference type="InterPro" id="IPR047057">
    <property type="entry name" value="MerR_fam"/>
</dbReference>
<comment type="caution">
    <text evidence="7">The sequence shown here is derived from an EMBL/GenBank/DDBJ whole genome shotgun (WGS) entry which is preliminary data.</text>
</comment>
<dbReference type="InterPro" id="IPR009061">
    <property type="entry name" value="DNA-bd_dom_put_sf"/>
</dbReference>
<feature type="domain" description="HTH merR-type" evidence="6">
    <location>
        <begin position="1"/>
        <end position="40"/>
    </location>
</feature>
<gene>
    <name evidence="7" type="ORF">I532_09847</name>
</gene>
<dbReference type="STRING" id="1300222.I532_09847"/>
<organism evidence="7 8">
    <name type="scientific">Brevibacillus borstelensis AK1</name>
    <dbReference type="NCBI Taxonomy" id="1300222"/>
    <lineage>
        <taxon>Bacteria</taxon>
        <taxon>Bacillati</taxon>
        <taxon>Bacillota</taxon>
        <taxon>Bacilli</taxon>
        <taxon>Bacillales</taxon>
        <taxon>Paenibacillaceae</taxon>
        <taxon>Brevibacillus</taxon>
    </lineage>
</organism>
<dbReference type="RefSeq" id="WP_003387943.1">
    <property type="nucleotide sequence ID" value="NZ_APBN01000003.1"/>
</dbReference>
<evidence type="ECO:0000256" key="4">
    <source>
        <dbReference type="ARBA" id="ARBA00023163"/>
    </source>
</evidence>
<dbReference type="PANTHER" id="PTHR30204">
    <property type="entry name" value="REDOX-CYCLING DRUG-SENSING TRANSCRIPTIONAL ACTIVATOR SOXR"/>
    <property type="match status" value="1"/>
</dbReference>
<dbReference type="PANTHER" id="PTHR30204:SF69">
    <property type="entry name" value="MERR-FAMILY TRANSCRIPTIONAL REGULATOR"/>
    <property type="match status" value="1"/>
</dbReference>
<dbReference type="Pfam" id="PF13411">
    <property type="entry name" value="MerR_1"/>
    <property type="match status" value="1"/>
</dbReference>
<dbReference type="AlphaFoldDB" id="M8E1C3"/>
<dbReference type="Gene3D" id="1.10.1660.10">
    <property type="match status" value="2"/>
</dbReference>
<keyword evidence="8" id="KW-1185">Reference proteome</keyword>
<keyword evidence="4" id="KW-0804">Transcription</keyword>
<dbReference type="PROSITE" id="PS50937">
    <property type="entry name" value="HTH_MERR_2"/>
    <property type="match status" value="2"/>
</dbReference>
<dbReference type="GO" id="GO:0003700">
    <property type="term" value="F:DNA-binding transcription factor activity"/>
    <property type="evidence" value="ECO:0007669"/>
    <property type="project" value="InterPro"/>
</dbReference>
<dbReference type="CDD" id="cd00592">
    <property type="entry name" value="HTH_MerR-like"/>
    <property type="match status" value="1"/>
</dbReference>
<evidence type="ECO:0000259" key="6">
    <source>
        <dbReference type="PROSITE" id="PS50937"/>
    </source>
</evidence>
<feature type="domain" description="HTH merR-type" evidence="6">
    <location>
        <begin position="117"/>
        <end position="173"/>
    </location>
</feature>